<dbReference type="InterPro" id="IPR037682">
    <property type="entry name" value="TonB_C"/>
</dbReference>
<dbReference type="Proteomes" id="UP000464657">
    <property type="component" value="Chromosome"/>
</dbReference>
<reference evidence="3 4" key="1">
    <citation type="journal article" date="2013" name="Int. J. Syst. Evol. Microbiol.">
        <title>Kordia antarctica sp. nov., isolated from Antarctic seawater.</title>
        <authorList>
            <person name="Baek K."/>
            <person name="Choi A."/>
            <person name="Kang I."/>
            <person name="Lee K."/>
            <person name="Cho J.C."/>
        </authorList>
    </citation>
    <scope>NUCLEOTIDE SEQUENCE [LARGE SCALE GENOMIC DNA]</scope>
    <source>
        <strain evidence="3 4">IMCC3317</strain>
    </source>
</reference>
<dbReference type="SUPFAM" id="SSF74653">
    <property type="entry name" value="TolA/TonB C-terminal domain"/>
    <property type="match status" value="1"/>
</dbReference>
<evidence type="ECO:0000313" key="3">
    <source>
        <dbReference type="EMBL" id="QHI34901.1"/>
    </source>
</evidence>
<name>A0A7L4ZEL4_9FLAO</name>
<feature type="chain" id="PRO_5029670175" description="VIT domain-containing protein" evidence="1">
    <location>
        <begin position="34"/>
        <end position="1093"/>
    </location>
</feature>
<evidence type="ECO:0000313" key="4">
    <source>
        <dbReference type="Proteomes" id="UP000464657"/>
    </source>
</evidence>
<dbReference type="PROSITE" id="PS51468">
    <property type="entry name" value="VIT"/>
    <property type="match status" value="1"/>
</dbReference>
<dbReference type="Gene3D" id="1.25.40.10">
    <property type="entry name" value="Tetratricopeptide repeat domain"/>
    <property type="match status" value="1"/>
</dbReference>
<proteinExistence type="predicted"/>
<dbReference type="GO" id="GO:0055085">
    <property type="term" value="P:transmembrane transport"/>
    <property type="evidence" value="ECO:0007669"/>
    <property type="project" value="InterPro"/>
</dbReference>
<dbReference type="SUPFAM" id="SSF53300">
    <property type="entry name" value="vWA-like"/>
    <property type="match status" value="1"/>
</dbReference>
<dbReference type="InterPro" id="IPR036465">
    <property type="entry name" value="vWFA_dom_sf"/>
</dbReference>
<organism evidence="3 4">
    <name type="scientific">Kordia antarctica</name>
    <dbReference type="NCBI Taxonomy" id="1218801"/>
    <lineage>
        <taxon>Bacteria</taxon>
        <taxon>Pseudomonadati</taxon>
        <taxon>Bacteroidota</taxon>
        <taxon>Flavobacteriia</taxon>
        <taxon>Flavobacteriales</taxon>
        <taxon>Flavobacteriaceae</taxon>
        <taxon>Kordia</taxon>
    </lineage>
</organism>
<dbReference type="Pfam" id="PF09906">
    <property type="entry name" value="DUF2135"/>
    <property type="match status" value="1"/>
</dbReference>
<accession>A0A7L4ZEL4</accession>
<dbReference type="Gene3D" id="2.60.120.380">
    <property type="match status" value="1"/>
</dbReference>
<dbReference type="AlphaFoldDB" id="A0A7L4ZEL4"/>
<dbReference type="InterPro" id="IPR011990">
    <property type="entry name" value="TPR-like_helical_dom_sf"/>
</dbReference>
<evidence type="ECO:0000259" key="2">
    <source>
        <dbReference type="PROSITE" id="PS51468"/>
    </source>
</evidence>
<protein>
    <recommendedName>
        <fullName evidence="2">VIT domain-containing protein</fullName>
    </recommendedName>
</protein>
<feature type="signal peptide" evidence="1">
    <location>
        <begin position="1"/>
        <end position="33"/>
    </location>
</feature>
<dbReference type="Pfam" id="PF08487">
    <property type="entry name" value="VIT"/>
    <property type="match status" value="1"/>
</dbReference>
<dbReference type="InterPro" id="IPR013694">
    <property type="entry name" value="VIT"/>
</dbReference>
<dbReference type="SUPFAM" id="SSF48452">
    <property type="entry name" value="TPR-like"/>
    <property type="match status" value="1"/>
</dbReference>
<keyword evidence="4" id="KW-1185">Reference proteome</keyword>
<dbReference type="Pfam" id="PF03544">
    <property type="entry name" value="TonB_C"/>
    <property type="match status" value="1"/>
</dbReference>
<dbReference type="Gene3D" id="3.30.1150.10">
    <property type="match status" value="1"/>
</dbReference>
<dbReference type="InterPro" id="IPR019220">
    <property type="entry name" value="DUF2135"/>
</dbReference>
<evidence type="ECO:0000256" key="1">
    <source>
        <dbReference type="SAM" id="SignalP"/>
    </source>
</evidence>
<dbReference type="PANTHER" id="PTHR45737:SF6">
    <property type="entry name" value="VON WILLEBRAND FACTOR A DOMAIN-CONTAINING PROTEIN 5A"/>
    <property type="match status" value="1"/>
</dbReference>
<keyword evidence="1" id="KW-0732">Signal</keyword>
<dbReference type="PANTHER" id="PTHR45737">
    <property type="entry name" value="VON WILLEBRAND FACTOR A DOMAIN-CONTAINING PROTEIN 5A"/>
    <property type="match status" value="1"/>
</dbReference>
<gene>
    <name evidence="3" type="ORF">IMCC3317_02460</name>
</gene>
<dbReference type="EMBL" id="CP019288">
    <property type="protein sequence ID" value="QHI34901.1"/>
    <property type="molecule type" value="Genomic_DNA"/>
</dbReference>
<feature type="domain" description="VIT" evidence="2">
    <location>
        <begin position="32"/>
        <end position="160"/>
    </location>
</feature>
<dbReference type="KEGG" id="kan:IMCC3317_02460"/>
<sequence length="1093" mass="125548">MIAIQNTLVSKTDFMKNFLLLICLLLLTTFSNAQEPPVLKTGKTQVGLSSLDITVEIVGNIATTTFDMLYYNPKNEVLEGELSFPLGENFNVSRFALDVNGKLREAVVVDKELGRIAFEAVVRRRVDPALLEKGTGNNYKARIYPIPAKGYKRVVLAYEQELINKKDGFYFDLPLNFKNKLDKFNLEITVFEQEDSPVIEEGNVSGLKFENWQRNFRTKVQKENYTPNKSILIKIPTKVDSKKIVIFDDYFYAHTILNPKKKIRKKATEITIFWDASLSMKDRDLAKEIELLDRYFSYIENVKVHFKSFSNVLVTEKTYNIRNGNWNDLKSELKNTIYDGGTNYTIKDAKHKNVDLVLLFSDGIQSLSDETYTSTIPLIAVNSLTKSNHAALNKMAQISNGTYLNLTSKTALEAFSDLKYEQYRFLGFTSNAKNIDVYPNMPVNVGNTFSIAGKNINNSDSVILHFGYGTTVEQSVVLNLKDGQKNVTTVPRMWAQKKLVYLQKNAKENKSQIVNLGTNYGLVTDYTSLIVLEAVMDYVRYKIEPPAELLEEYNKILADIELNKKKYPNGMPPPIHELIDVVEDDMEIEESVIEFRSTNSFRGNTNTQTSFQFDTTDEVQTQSLVPNRILNVEADKDIEIEEVPFSIIEDSPVFPGCESIGNRSDRKRCFSQKIQKHVEANFNMALVSTLNLPEGRQRATAMFTITETGTIETILVRSSHERISEEVKRVLRLLPQMTPGQQRGKKVSVRYTLPIIFTINANGNTITQTAQSQQNETVIKKPRKPKIRFQVDDLTVNTVYVKELRQFKTKEEAYDFYLIQRTKYVGIPAYYVDVSNLFRDEFKAHDFSERIASNIAETDFDNYELLKVYGYQLQENNQNWLAVFIFKRVLELRSEDSQSYRDLALAYENVGKCQEAFDLFEGIISGEIYKNAHRRNFASVKQIALNEIHHLTENYKGDIDTSALDKTSVPKETFDVRIVVDWNHNDTDIDLHVIDPNLEECSYKHTRTKIGGKISQDMTQGFGPEEFTLKNAIKGDYFVKIKYFGDRYQKIENPTFMKVTLYKYYGTKKETKEVKIIRLAESNEKLIVAKLRF</sequence>